<evidence type="ECO:0000256" key="3">
    <source>
        <dbReference type="ARBA" id="ARBA00023163"/>
    </source>
</evidence>
<keyword evidence="2" id="KW-0238">DNA-binding</keyword>
<reference evidence="5" key="2">
    <citation type="submission" date="2020-09" db="EMBL/GenBank/DDBJ databases">
        <authorList>
            <person name="Sun Q."/>
            <person name="Zhou Y."/>
        </authorList>
    </citation>
    <scope>NUCLEOTIDE SEQUENCE</scope>
    <source>
        <strain evidence="5">CGMCC 4.7308</strain>
    </source>
</reference>
<dbReference type="InterPro" id="IPR011711">
    <property type="entry name" value="GntR_C"/>
</dbReference>
<dbReference type="Proteomes" id="UP000655208">
    <property type="component" value="Unassembled WGS sequence"/>
</dbReference>
<gene>
    <name evidence="5" type="ORF">GCM10011594_38260</name>
</gene>
<evidence type="ECO:0000256" key="1">
    <source>
        <dbReference type="ARBA" id="ARBA00023015"/>
    </source>
</evidence>
<dbReference type="SUPFAM" id="SSF46785">
    <property type="entry name" value="Winged helix' DNA-binding domain"/>
    <property type="match status" value="1"/>
</dbReference>
<dbReference type="GO" id="GO:0003700">
    <property type="term" value="F:DNA-binding transcription factor activity"/>
    <property type="evidence" value="ECO:0007669"/>
    <property type="project" value="InterPro"/>
</dbReference>
<dbReference type="InterPro" id="IPR008920">
    <property type="entry name" value="TF_FadR/GntR_C"/>
</dbReference>
<name>A0A917WMK6_9ACTN</name>
<dbReference type="InterPro" id="IPR036388">
    <property type="entry name" value="WH-like_DNA-bd_sf"/>
</dbReference>
<sequence length="265" mass="29140">MTGAVAMAEPANERGTWSSHVTFDEIKAHRTFESVIEQITDQIDANGLGAGSRLPHESVMAEKMSVSRPTVRQALKILQASGVLEIRAGKSGGVFVASDMIPVNLLAQNIAHEVDHVSELVATRRLVEPIVVHLAAENASADELDRIEATIGMMGRHADNPVMVERADGMFHRRIAHAAGNKILLRTISNIYKQLIPMRHSLSYEVGDAERMIAVHGRQMDALRARDHVRLDEVLGDSFVTMEEELGVQVHHSLRWVTERGPTGS</sequence>
<keyword evidence="3" id="KW-0804">Transcription</keyword>
<accession>A0A917WMK6</accession>
<dbReference type="PROSITE" id="PS50949">
    <property type="entry name" value="HTH_GNTR"/>
    <property type="match status" value="1"/>
</dbReference>
<organism evidence="5 6">
    <name type="scientific">Nakamurella endophytica</name>
    <dbReference type="NCBI Taxonomy" id="1748367"/>
    <lineage>
        <taxon>Bacteria</taxon>
        <taxon>Bacillati</taxon>
        <taxon>Actinomycetota</taxon>
        <taxon>Actinomycetes</taxon>
        <taxon>Nakamurellales</taxon>
        <taxon>Nakamurellaceae</taxon>
        <taxon>Nakamurella</taxon>
    </lineage>
</organism>
<dbReference type="Pfam" id="PF00392">
    <property type="entry name" value="GntR"/>
    <property type="match status" value="1"/>
</dbReference>
<protein>
    <recommendedName>
        <fullName evidence="4">HTH gntR-type domain-containing protein</fullName>
    </recommendedName>
</protein>
<evidence type="ECO:0000313" key="6">
    <source>
        <dbReference type="Proteomes" id="UP000655208"/>
    </source>
</evidence>
<feature type="domain" description="HTH gntR-type" evidence="4">
    <location>
        <begin position="29"/>
        <end position="99"/>
    </location>
</feature>
<dbReference type="InterPro" id="IPR000524">
    <property type="entry name" value="Tscrpt_reg_HTH_GntR"/>
</dbReference>
<proteinExistence type="predicted"/>
<reference evidence="5" key="1">
    <citation type="journal article" date="2014" name="Int. J. Syst. Evol. Microbiol.">
        <title>Complete genome sequence of Corynebacterium casei LMG S-19264T (=DSM 44701T), isolated from a smear-ripened cheese.</title>
        <authorList>
            <consortium name="US DOE Joint Genome Institute (JGI-PGF)"/>
            <person name="Walter F."/>
            <person name="Albersmeier A."/>
            <person name="Kalinowski J."/>
            <person name="Ruckert C."/>
        </authorList>
    </citation>
    <scope>NUCLEOTIDE SEQUENCE</scope>
    <source>
        <strain evidence="5">CGMCC 4.7308</strain>
    </source>
</reference>
<dbReference type="PRINTS" id="PR00035">
    <property type="entry name" value="HTHGNTR"/>
</dbReference>
<dbReference type="PANTHER" id="PTHR43537:SF5">
    <property type="entry name" value="UXU OPERON TRANSCRIPTIONAL REGULATOR"/>
    <property type="match status" value="1"/>
</dbReference>
<evidence type="ECO:0000313" key="5">
    <source>
        <dbReference type="EMBL" id="GGM14541.1"/>
    </source>
</evidence>
<dbReference type="Gene3D" id="1.20.120.530">
    <property type="entry name" value="GntR ligand-binding domain-like"/>
    <property type="match status" value="1"/>
</dbReference>
<dbReference type="RefSeq" id="WP_188944399.1">
    <property type="nucleotide sequence ID" value="NZ_BMNA01000013.1"/>
</dbReference>
<comment type="caution">
    <text evidence="5">The sequence shown here is derived from an EMBL/GenBank/DDBJ whole genome shotgun (WGS) entry which is preliminary data.</text>
</comment>
<keyword evidence="1" id="KW-0805">Transcription regulation</keyword>
<dbReference type="Pfam" id="PF07729">
    <property type="entry name" value="FCD"/>
    <property type="match status" value="1"/>
</dbReference>
<dbReference type="CDD" id="cd07377">
    <property type="entry name" value="WHTH_GntR"/>
    <property type="match status" value="1"/>
</dbReference>
<evidence type="ECO:0000259" key="4">
    <source>
        <dbReference type="PROSITE" id="PS50949"/>
    </source>
</evidence>
<dbReference type="SMART" id="SM00345">
    <property type="entry name" value="HTH_GNTR"/>
    <property type="match status" value="1"/>
</dbReference>
<dbReference type="Gene3D" id="1.10.10.10">
    <property type="entry name" value="Winged helix-like DNA-binding domain superfamily/Winged helix DNA-binding domain"/>
    <property type="match status" value="1"/>
</dbReference>
<dbReference type="GO" id="GO:0003677">
    <property type="term" value="F:DNA binding"/>
    <property type="evidence" value="ECO:0007669"/>
    <property type="project" value="UniProtKB-KW"/>
</dbReference>
<dbReference type="SMART" id="SM00895">
    <property type="entry name" value="FCD"/>
    <property type="match status" value="1"/>
</dbReference>
<dbReference type="InterPro" id="IPR036390">
    <property type="entry name" value="WH_DNA-bd_sf"/>
</dbReference>
<dbReference type="EMBL" id="BMNA01000013">
    <property type="protein sequence ID" value="GGM14541.1"/>
    <property type="molecule type" value="Genomic_DNA"/>
</dbReference>
<keyword evidence="6" id="KW-1185">Reference proteome</keyword>
<dbReference type="SUPFAM" id="SSF48008">
    <property type="entry name" value="GntR ligand-binding domain-like"/>
    <property type="match status" value="1"/>
</dbReference>
<dbReference type="PANTHER" id="PTHR43537">
    <property type="entry name" value="TRANSCRIPTIONAL REGULATOR, GNTR FAMILY"/>
    <property type="match status" value="1"/>
</dbReference>
<dbReference type="AlphaFoldDB" id="A0A917WMK6"/>
<evidence type="ECO:0000256" key="2">
    <source>
        <dbReference type="ARBA" id="ARBA00023125"/>
    </source>
</evidence>